<feature type="region of interest" description="Disordered" evidence="1">
    <location>
        <begin position="122"/>
        <end position="149"/>
    </location>
</feature>
<accession>A0A5R9PD99</accession>
<dbReference type="PANTHER" id="PTHR39431">
    <property type="entry name" value="FRPA/C-RELATED PROTEIN"/>
    <property type="match status" value="1"/>
</dbReference>
<reference evidence="2 3" key="1">
    <citation type="submission" date="2019-04" db="EMBL/GenBank/DDBJ databases">
        <authorList>
            <person name="Grouzdev D.S."/>
            <person name="Nazina T.N."/>
        </authorList>
    </citation>
    <scope>NUCLEOTIDE SEQUENCE [LARGE SCALE GENOMIC DNA]</scope>
    <source>
        <strain evidence="2 3">SHC 3-19</strain>
    </source>
</reference>
<organism evidence="2 3">
    <name type="scientific">Thermomonas fusca</name>
    <dbReference type="NCBI Taxonomy" id="215690"/>
    <lineage>
        <taxon>Bacteria</taxon>
        <taxon>Pseudomonadati</taxon>
        <taxon>Pseudomonadota</taxon>
        <taxon>Gammaproteobacteria</taxon>
        <taxon>Lysobacterales</taxon>
        <taxon>Lysobacteraceae</taxon>
        <taxon>Thermomonas</taxon>
    </lineage>
</organism>
<dbReference type="Proteomes" id="UP000308508">
    <property type="component" value="Unassembled WGS sequence"/>
</dbReference>
<dbReference type="STRING" id="1123377.GCA_000423885_02269"/>
<keyword evidence="3" id="KW-1185">Reference proteome</keyword>
<dbReference type="RefSeq" id="WP_138348772.1">
    <property type="nucleotide sequence ID" value="NZ_SROY01000003.1"/>
</dbReference>
<evidence type="ECO:0000313" key="2">
    <source>
        <dbReference type="EMBL" id="TLX21489.1"/>
    </source>
</evidence>
<sequence length="374" mass="39643">MIVTASNLQLTGSHASLEYQRRHESLDAWRDGPNGRSQIQLESTSESLRLEASATRLTLSQEALRPPMDLPQAPPAVDAPAASSEVDARAEDIGELKVTLLRLLVEQLTGRKVEVVDAGKLGKSDADTQPPAELGEAASRLGTPPAAAGNGRAGWGATYSLEEVRYESEASRFTAQGIVHTADGKEIRLALELDMSREFASHTRVSVRAGDALKDPLVINFNGGAAQLAQTTFKFDLDADGAADATRFVAPGSGFIALDRNGDGRINDGRELFGALSGNGFADLAQHDDDGNGWIDQNDAVFDRLLVWTRDGDGKDSLQGLLQHGVGALYLGNADTPFALKDGANALQGAIRASGLYLREDGGTGTLQQLDLVV</sequence>
<comment type="caution">
    <text evidence="2">The sequence shown here is derived from an EMBL/GenBank/DDBJ whole genome shotgun (WGS) entry which is preliminary data.</text>
</comment>
<evidence type="ECO:0008006" key="4">
    <source>
        <dbReference type="Google" id="ProtNLM"/>
    </source>
</evidence>
<gene>
    <name evidence="2" type="ORF">E5S66_08105</name>
</gene>
<evidence type="ECO:0000313" key="3">
    <source>
        <dbReference type="Proteomes" id="UP000308508"/>
    </source>
</evidence>
<dbReference type="PANTHER" id="PTHR39431:SF1">
    <property type="entry name" value="FRPA_C-RELATED PROTEIN"/>
    <property type="match status" value="1"/>
</dbReference>
<dbReference type="EMBL" id="SROY01000003">
    <property type="protein sequence ID" value="TLX21489.1"/>
    <property type="molecule type" value="Genomic_DNA"/>
</dbReference>
<name>A0A5R9PD99_9GAMM</name>
<evidence type="ECO:0000256" key="1">
    <source>
        <dbReference type="SAM" id="MobiDB-lite"/>
    </source>
</evidence>
<proteinExistence type="predicted"/>
<protein>
    <recommendedName>
        <fullName evidence="4">VCBS repeat-containing protein</fullName>
    </recommendedName>
</protein>
<dbReference type="AlphaFoldDB" id="A0A5R9PD99"/>